<feature type="domain" description="Multiple myeloma tumor-associated protein 2-like N-terminal" evidence="2">
    <location>
        <begin position="11"/>
        <end position="89"/>
    </location>
</feature>
<evidence type="ECO:0000313" key="3">
    <source>
        <dbReference type="EMBL" id="KAF2156428.1"/>
    </source>
</evidence>
<sequence length="257" mass="27891">MDLLQTVRKEGSRGGAAEFKWSDVASSTHRENYLGHSLMAPVGRWQRGRDLSWYAKGDGEGELSEEQRRREEVKLLKEREEDEMRKALGLPPVDRSANAVPLGDGKGIRELVEGDGEGKEERKRGKSRDRGEGRRERHDHRDQSAVQETGAESESGKHGGTTGEERTEMGGETTEMCGGVIIGTLRGKTQGRGAAQMMIGGDEALIAGQDRGPAQGPDSIGAGVGRLTMTIGGIIAEADDLSSISRVYLQLSHERLL</sequence>
<accession>A0A9P4J6T8</accession>
<dbReference type="Pfam" id="PF10159">
    <property type="entry name" value="MMtag"/>
    <property type="match status" value="1"/>
</dbReference>
<dbReference type="PANTHER" id="PTHR14580:SF0">
    <property type="entry name" value="MULTIPLE MYELOMA TUMOR-ASSOCIATED PROTEIN 2"/>
    <property type="match status" value="1"/>
</dbReference>
<evidence type="ECO:0000256" key="1">
    <source>
        <dbReference type="SAM" id="MobiDB-lite"/>
    </source>
</evidence>
<dbReference type="PANTHER" id="PTHR14580">
    <property type="entry name" value="MULTIPLE MYELOMA TUMOR-ASSOCIATED PROTEIN 2 FAMILY MEMBER"/>
    <property type="match status" value="1"/>
</dbReference>
<name>A0A9P4J6T8_9PEZI</name>
<organism evidence="3 4">
    <name type="scientific">Myriangium duriaei CBS 260.36</name>
    <dbReference type="NCBI Taxonomy" id="1168546"/>
    <lineage>
        <taxon>Eukaryota</taxon>
        <taxon>Fungi</taxon>
        <taxon>Dikarya</taxon>
        <taxon>Ascomycota</taxon>
        <taxon>Pezizomycotina</taxon>
        <taxon>Dothideomycetes</taxon>
        <taxon>Dothideomycetidae</taxon>
        <taxon>Myriangiales</taxon>
        <taxon>Myriangiaceae</taxon>
        <taxon>Myriangium</taxon>
    </lineage>
</organism>
<feature type="compositionally biased region" description="Basic and acidic residues" evidence="1">
    <location>
        <begin position="106"/>
        <end position="143"/>
    </location>
</feature>
<dbReference type="Proteomes" id="UP000799439">
    <property type="component" value="Unassembled WGS sequence"/>
</dbReference>
<evidence type="ECO:0000259" key="2">
    <source>
        <dbReference type="Pfam" id="PF10159"/>
    </source>
</evidence>
<comment type="caution">
    <text evidence="3">The sequence shown here is derived from an EMBL/GenBank/DDBJ whole genome shotgun (WGS) entry which is preliminary data.</text>
</comment>
<dbReference type="AlphaFoldDB" id="A0A9P4J6T8"/>
<feature type="compositionally biased region" description="Basic and acidic residues" evidence="1">
    <location>
        <begin position="75"/>
        <end position="86"/>
    </location>
</feature>
<dbReference type="EMBL" id="ML996082">
    <property type="protein sequence ID" value="KAF2156428.1"/>
    <property type="molecule type" value="Genomic_DNA"/>
</dbReference>
<protein>
    <recommendedName>
        <fullName evidence="2">Multiple myeloma tumor-associated protein 2-like N-terminal domain-containing protein</fullName>
    </recommendedName>
</protein>
<proteinExistence type="predicted"/>
<dbReference type="InterPro" id="IPR039207">
    <property type="entry name" value="MMTAG2-like"/>
</dbReference>
<evidence type="ECO:0000313" key="4">
    <source>
        <dbReference type="Proteomes" id="UP000799439"/>
    </source>
</evidence>
<keyword evidence="4" id="KW-1185">Reference proteome</keyword>
<reference evidence="3" key="1">
    <citation type="journal article" date="2020" name="Stud. Mycol.">
        <title>101 Dothideomycetes genomes: a test case for predicting lifestyles and emergence of pathogens.</title>
        <authorList>
            <person name="Haridas S."/>
            <person name="Albert R."/>
            <person name="Binder M."/>
            <person name="Bloem J."/>
            <person name="Labutti K."/>
            <person name="Salamov A."/>
            <person name="Andreopoulos B."/>
            <person name="Baker S."/>
            <person name="Barry K."/>
            <person name="Bills G."/>
            <person name="Bluhm B."/>
            <person name="Cannon C."/>
            <person name="Castanera R."/>
            <person name="Culley D."/>
            <person name="Daum C."/>
            <person name="Ezra D."/>
            <person name="Gonzalez J."/>
            <person name="Henrissat B."/>
            <person name="Kuo A."/>
            <person name="Liang C."/>
            <person name="Lipzen A."/>
            <person name="Lutzoni F."/>
            <person name="Magnuson J."/>
            <person name="Mondo S."/>
            <person name="Nolan M."/>
            <person name="Ohm R."/>
            <person name="Pangilinan J."/>
            <person name="Park H.-J."/>
            <person name="Ramirez L."/>
            <person name="Alfaro M."/>
            <person name="Sun H."/>
            <person name="Tritt A."/>
            <person name="Yoshinaga Y."/>
            <person name="Zwiers L.-H."/>
            <person name="Turgeon B."/>
            <person name="Goodwin S."/>
            <person name="Spatafora J."/>
            <person name="Crous P."/>
            <person name="Grigoriev I."/>
        </authorList>
    </citation>
    <scope>NUCLEOTIDE SEQUENCE</scope>
    <source>
        <strain evidence="3">CBS 260.36</strain>
    </source>
</reference>
<feature type="region of interest" description="Disordered" evidence="1">
    <location>
        <begin position="75"/>
        <end position="172"/>
    </location>
</feature>
<dbReference type="InterPro" id="IPR019315">
    <property type="entry name" value="MMTA2_N"/>
</dbReference>
<gene>
    <name evidence="3" type="ORF">K461DRAFT_318986</name>
</gene>
<dbReference type="OrthoDB" id="5390672at2759"/>